<evidence type="ECO:0000313" key="1">
    <source>
        <dbReference type="EMBL" id="VFU18732.1"/>
    </source>
</evidence>
<accession>A0A485M716</accession>
<evidence type="ECO:0008006" key="2">
    <source>
        <dbReference type="Google" id="ProtNLM"/>
    </source>
</evidence>
<sequence>MNNGRSMPDRVEASLQALYREVDRIAGLLHRLHGDRLRCRKGCADCCIDGITVFEVEAHYILKHCSHLFRAHSAHPSGACAFLDPEGSCRIYPFRPYVCRTQGLPLRWIDEDQHPSPVEMRDICPLNDPGPPIVELPPDACWSIGPFEARLAGLQREMSGGSMGRVRLRDLFEEGQPVSLSGGHT</sequence>
<proteinExistence type="predicted"/>
<reference evidence="1" key="1">
    <citation type="submission" date="2019-03" db="EMBL/GenBank/DDBJ databases">
        <authorList>
            <person name="Hao L."/>
        </authorList>
    </citation>
    <scope>NUCLEOTIDE SEQUENCE</scope>
</reference>
<name>A0A485M716_9ZZZZ</name>
<protein>
    <recommendedName>
        <fullName evidence="2">Flagellin N-methylase</fullName>
    </recommendedName>
</protein>
<dbReference type="Pfam" id="PF03692">
    <property type="entry name" value="CxxCxxCC"/>
    <property type="match status" value="1"/>
</dbReference>
<dbReference type="EMBL" id="CAADRM010000157">
    <property type="protein sequence ID" value="VFU18732.1"/>
    <property type="molecule type" value="Genomic_DNA"/>
</dbReference>
<organism evidence="1">
    <name type="scientific">anaerobic digester metagenome</name>
    <dbReference type="NCBI Taxonomy" id="1263854"/>
    <lineage>
        <taxon>unclassified sequences</taxon>
        <taxon>metagenomes</taxon>
        <taxon>ecological metagenomes</taxon>
    </lineage>
</organism>
<dbReference type="AlphaFoldDB" id="A0A485M716"/>
<gene>
    <name evidence="1" type="ORF">SCFA_890052</name>
</gene>
<dbReference type="InterPro" id="IPR005358">
    <property type="entry name" value="Puta_zinc/iron-chelating_dom"/>
</dbReference>